<name>A0AAN6URS1_9PEZI</name>
<dbReference type="InterPro" id="IPR055335">
    <property type="entry name" value="Ucp6/RUP1"/>
</dbReference>
<keyword evidence="3" id="KW-1185">Reference proteome</keyword>
<evidence type="ECO:0000313" key="2">
    <source>
        <dbReference type="EMBL" id="KAK4137680.1"/>
    </source>
</evidence>
<feature type="compositionally biased region" description="Pro residues" evidence="1">
    <location>
        <begin position="161"/>
        <end position="172"/>
    </location>
</feature>
<feature type="region of interest" description="Disordered" evidence="1">
    <location>
        <begin position="154"/>
        <end position="198"/>
    </location>
</feature>
<feature type="compositionally biased region" description="Polar residues" evidence="1">
    <location>
        <begin position="760"/>
        <end position="772"/>
    </location>
</feature>
<organism evidence="2 3">
    <name type="scientific">Trichocladium antarcticum</name>
    <dbReference type="NCBI Taxonomy" id="1450529"/>
    <lineage>
        <taxon>Eukaryota</taxon>
        <taxon>Fungi</taxon>
        <taxon>Dikarya</taxon>
        <taxon>Ascomycota</taxon>
        <taxon>Pezizomycotina</taxon>
        <taxon>Sordariomycetes</taxon>
        <taxon>Sordariomycetidae</taxon>
        <taxon>Sordariales</taxon>
        <taxon>Chaetomiaceae</taxon>
        <taxon>Trichocladium</taxon>
    </lineage>
</organism>
<gene>
    <name evidence="2" type="ORF">BT67DRAFT_370755</name>
</gene>
<dbReference type="PANTHER" id="PTHR39597">
    <property type="entry name" value="UBA DOMAIN-CONTAINING PROTEIN RUP1"/>
    <property type="match status" value="1"/>
</dbReference>
<dbReference type="Proteomes" id="UP001304895">
    <property type="component" value="Unassembled WGS sequence"/>
</dbReference>
<accession>A0AAN6URS1</accession>
<feature type="region of interest" description="Disordered" evidence="1">
    <location>
        <begin position="881"/>
        <end position="904"/>
    </location>
</feature>
<feature type="region of interest" description="Disordered" evidence="1">
    <location>
        <begin position="730"/>
        <end position="795"/>
    </location>
</feature>
<proteinExistence type="predicted"/>
<evidence type="ECO:0008006" key="4">
    <source>
        <dbReference type="Google" id="ProtNLM"/>
    </source>
</evidence>
<evidence type="ECO:0000313" key="3">
    <source>
        <dbReference type="Proteomes" id="UP001304895"/>
    </source>
</evidence>
<sequence>MASATFNAENISAVVDITGFRDRGIITNALQANSGDTATVILEYLDDPDKFRQRYGWDESAFSSGRDGEQTPSAGNTGPSFVIHPPDDNAIIYGAEPDYYASGAPSRPPSRANNRSPMSRLVDVTASEFTTDAPSNRQEEEDHLQRAINESLHASGVQSPQPIPLPPPPAQPLPQQSGVSSTGDGSVQFGPANRPDYNPDEWAMVRLKNHESDPAPAHRIRRPGVPAVLRCRGDLSWSQHRIGALLMIYQQIPAARNALLQTGDHPGAGYGNKSDWWKGEAITVSDQLSQPGGWDNGSNPLWTDELHRLMAFLEATERSYGTADALSRTRHTTTMETSDQEKDFFQSFRDLHSEADTTEVMGSLISLVEVVGLGDLAVQAEDSFGLLDLQVSKDMRPVPETLYDVLDLVFMADPRQAREDSSSARMAWIVKPSDIITCRFQGDDGLPKPIEIPKTLYIDRYMKTNGSAIQALQRDMITLYKAFDVSTQNEKSLVGWVDPRTDKLYDRRAITKSAARRCQDKIKKIRNRAYWREHEQNPASGEGEYYLPEHGGEPSLQPDEAKVVAHYEAKIRELEERLVEIGRVMDDTILPTRKNLHDLSRKMAALLTVPSDDEKWNPTHTYTLRGVANQPNTVFQRMRAPPAEQGVAPADGTRAPGEDGWWKISYSAEGDAVNHAPVTFETVMAEACGVGSLPMLVYATDKALEQERLPLSDALASFVKLDNRLFKQELSQSDRHGHSPDRKRNAVLGPDSQSKRRQRSNSMDSMASNQASAGDLDDDMRDAPFDNDSLFGPVGDLAAERTSHDDTAGLVHLPPQAEEPDLPPPYEDDVVMDADGGLALGPESARLAQVSLSSSPPRGVEMQERQYPAFLTRSNNSVAANGTAVEPTVGHDKDTEFVPQTNGI</sequence>
<dbReference type="GO" id="GO:0005634">
    <property type="term" value="C:nucleus"/>
    <property type="evidence" value="ECO:0007669"/>
    <property type="project" value="TreeGrafter"/>
</dbReference>
<feature type="compositionally biased region" description="Basic and acidic residues" evidence="1">
    <location>
        <begin position="730"/>
        <end position="744"/>
    </location>
</feature>
<feature type="compositionally biased region" description="Polar residues" evidence="1">
    <location>
        <begin position="70"/>
        <end position="79"/>
    </location>
</feature>
<dbReference type="PANTHER" id="PTHR39597:SF1">
    <property type="entry name" value="UBA DOMAIN-CONTAINING PROTEIN RUP1"/>
    <property type="match status" value="1"/>
</dbReference>
<dbReference type="GO" id="GO:0005829">
    <property type="term" value="C:cytosol"/>
    <property type="evidence" value="ECO:0007669"/>
    <property type="project" value="TreeGrafter"/>
</dbReference>
<dbReference type="AlphaFoldDB" id="A0AAN6URS1"/>
<dbReference type="GO" id="GO:0016579">
    <property type="term" value="P:protein deubiquitination"/>
    <property type="evidence" value="ECO:0007669"/>
    <property type="project" value="TreeGrafter"/>
</dbReference>
<reference evidence="2" key="2">
    <citation type="submission" date="2023-05" db="EMBL/GenBank/DDBJ databases">
        <authorList>
            <consortium name="Lawrence Berkeley National Laboratory"/>
            <person name="Steindorff A."/>
            <person name="Hensen N."/>
            <person name="Bonometti L."/>
            <person name="Westerberg I."/>
            <person name="Brannstrom I.O."/>
            <person name="Guillou S."/>
            <person name="Cros-Aarteil S."/>
            <person name="Calhoun S."/>
            <person name="Haridas S."/>
            <person name="Kuo A."/>
            <person name="Mondo S."/>
            <person name="Pangilinan J."/>
            <person name="Riley R."/>
            <person name="Labutti K."/>
            <person name="Andreopoulos B."/>
            <person name="Lipzen A."/>
            <person name="Chen C."/>
            <person name="Yanf M."/>
            <person name="Daum C."/>
            <person name="Ng V."/>
            <person name="Clum A."/>
            <person name="Ohm R."/>
            <person name="Martin F."/>
            <person name="Silar P."/>
            <person name="Natvig D."/>
            <person name="Lalanne C."/>
            <person name="Gautier V."/>
            <person name="Ament-Velasquez S.L."/>
            <person name="Kruys A."/>
            <person name="Hutchinson M.I."/>
            <person name="Powell A.J."/>
            <person name="Barry K."/>
            <person name="Miller A.N."/>
            <person name="Grigoriev I.V."/>
            <person name="Debuchy R."/>
            <person name="Gladieux P."/>
            <person name="Thoren M.H."/>
            <person name="Johannesson H."/>
        </authorList>
    </citation>
    <scope>NUCLEOTIDE SEQUENCE</scope>
    <source>
        <strain evidence="2">CBS 123565</strain>
    </source>
</reference>
<evidence type="ECO:0000256" key="1">
    <source>
        <dbReference type="SAM" id="MobiDB-lite"/>
    </source>
</evidence>
<comment type="caution">
    <text evidence="2">The sequence shown here is derived from an EMBL/GenBank/DDBJ whole genome shotgun (WGS) entry which is preliminary data.</text>
</comment>
<feature type="region of interest" description="Disordered" evidence="1">
    <location>
        <begin position="60"/>
        <end position="88"/>
    </location>
</feature>
<dbReference type="EMBL" id="MU853402">
    <property type="protein sequence ID" value="KAK4137680.1"/>
    <property type="molecule type" value="Genomic_DNA"/>
</dbReference>
<protein>
    <recommendedName>
        <fullName evidence="4">Ubiquitin interaction domain-containing protein</fullName>
    </recommendedName>
</protein>
<reference evidence="2" key="1">
    <citation type="journal article" date="2023" name="Mol. Phylogenet. Evol.">
        <title>Genome-scale phylogeny and comparative genomics of the fungal order Sordariales.</title>
        <authorList>
            <person name="Hensen N."/>
            <person name="Bonometti L."/>
            <person name="Westerberg I."/>
            <person name="Brannstrom I.O."/>
            <person name="Guillou S."/>
            <person name="Cros-Aarteil S."/>
            <person name="Calhoun S."/>
            <person name="Haridas S."/>
            <person name="Kuo A."/>
            <person name="Mondo S."/>
            <person name="Pangilinan J."/>
            <person name="Riley R."/>
            <person name="LaButti K."/>
            <person name="Andreopoulos B."/>
            <person name="Lipzen A."/>
            <person name="Chen C."/>
            <person name="Yan M."/>
            <person name="Daum C."/>
            <person name="Ng V."/>
            <person name="Clum A."/>
            <person name="Steindorff A."/>
            <person name="Ohm R.A."/>
            <person name="Martin F."/>
            <person name="Silar P."/>
            <person name="Natvig D.O."/>
            <person name="Lalanne C."/>
            <person name="Gautier V."/>
            <person name="Ament-Velasquez S.L."/>
            <person name="Kruys A."/>
            <person name="Hutchinson M.I."/>
            <person name="Powell A.J."/>
            <person name="Barry K."/>
            <person name="Miller A.N."/>
            <person name="Grigoriev I.V."/>
            <person name="Debuchy R."/>
            <person name="Gladieux P."/>
            <person name="Hiltunen Thoren M."/>
            <person name="Johannesson H."/>
        </authorList>
    </citation>
    <scope>NUCLEOTIDE SEQUENCE</scope>
    <source>
        <strain evidence="2">CBS 123565</strain>
    </source>
</reference>